<name>A0A0D2L4U1_HYPSF</name>
<organism evidence="2 3">
    <name type="scientific">Hypholoma sublateritium (strain FD-334 SS-4)</name>
    <dbReference type="NCBI Taxonomy" id="945553"/>
    <lineage>
        <taxon>Eukaryota</taxon>
        <taxon>Fungi</taxon>
        <taxon>Dikarya</taxon>
        <taxon>Basidiomycota</taxon>
        <taxon>Agaricomycotina</taxon>
        <taxon>Agaricomycetes</taxon>
        <taxon>Agaricomycetidae</taxon>
        <taxon>Agaricales</taxon>
        <taxon>Agaricineae</taxon>
        <taxon>Strophariaceae</taxon>
        <taxon>Hypholoma</taxon>
    </lineage>
</organism>
<accession>A0A0D2L4U1</accession>
<gene>
    <name evidence="2" type="ORF">HYPSUDRAFT_55205</name>
</gene>
<dbReference type="Proteomes" id="UP000054270">
    <property type="component" value="Unassembled WGS sequence"/>
</dbReference>
<feature type="compositionally biased region" description="Polar residues" evidence="1">
    <location>
        <begin position="75"/>
        <end position="86"/>
    </location>
</feature>
<protein>
    <submittedName>
        <fullName evidence="2">Uncharacterized protein</fullName>
    </submittedName>
</protein>
<reference evidence="3" key="1">
    <citation type="submission" date="2014-04" db="EMBL/GenBank/DDBJ databases">
        <title>Evolutionary Origins and Diversification of the Mycorrhizal Mutualists.</title>
        <authorList>
            <consortium name="DOE Joint Genome Institute"/>
            <consortium name="Mycorrhizal Genomics Consortium"/>
            <person name="Kohler A."/>
            <person name="Kuo A."/>
            <person name="Nagy L.G."/>
            <person name="Floudas D."/>
            <person name="Copeland A."/>
            <person name="Barry K.W."/>
            <person name="Cichocki N."/>
            <person name="Veneault-Fourrey C."/>
            <person name="LaButti K."/>
            <person name="Lindquist E.A."/>
            <person name="Lipzen A."/>
            <person name="Lundell T."/>
            <person name="Morin E."/>
            <person name="Murat C."/>
            <person name="Riley R."/>
            <person name="Ohm R."/>
            <person name="Sun H."/>
            <person name="Tunlid A."/>
            <person name="Henrissat B."/>
            <person name="Grigoriev I.V."/>
            <person name="Hibbett D.S."/>
            <person name="Martin F."/>
        </authorList>
    </citation>
    <scope>NUCLEOTIDE SEQUENCE [LARGE SCALE GENOMIC DNA]</scope>
    <source>
        <strain evidence="3">FD-334 SS-4</strain>
    </source>
</reference>
<evidence type="ECO:0000256" key="1">
    <source>
        <dbReference type="SAM" id="MobiDB-lite"/>
    </source>
</evidence>
<evidence type="ECO:0000313" key="3">
    <source>
        <dbReference type="Proteomes" id="UP000054270"/>
    </source>
</evidence>
<dbReference type="AlphaFoldDB" id="A0A0D2L4U1"/>
<proteinExistence type="predicted"/>
<sequence>MASALGLSSTIAKCKYPYGTFVFDTPIDAQVIHEPAEAPPPSTSITASRLPRYIRRPQTTAGSEAGKTSRAPSAAKTTIARQTRSQPGPGAPRSFTSPKLAKSYRNPLVSIFAELWTVQSDEDRQSGQPWTLSIPRDRRDRGTESTKTIAKPTLLSRSILSYTNANIIPKLWVIIYIPANVVIEGILQSILFEAEMPTVGTLVTSAMVSPSRDASVRKMYWKLYEEVRSHSDLLTFFLLKPGTDDWNGKSEHGISNVPFSFLLANEIQELAVDFSNRLRIELGEGSVNLLIKHETQCGKPNCSLNHRIFVPNGTKAASMTQNDARVLFIHLFDAQINRYKASPPADLVPLVESKDSRIAAQEKIDYDFNVIILASKSEPLELSPAYLTSRTVKRALNLLVHLAGKERLAVTLARTHGSRGILPLNSLAFCGAIMLEEVFRLCFYDDTDAENFKHFHDKLNKDGLQFHTACQMAARATGSDAKALEIALDDVNYEQGFHRVIARRDASLKKLPELMTASNNTVHNEDLEVVEKHEDEVNIFQKMEIRGVRNRIEVSQEISAEMHAQLYVATLISGGGNELGHLAL</sequence>
<keyword evidence="3" id="KW-1185">Reference proteome</keyword>
<dbReference type="EMBL" id="KN817554">
    <property type="protein sequence ID" value="KJA21882.1"/>
    <property type="molecule type" value="Genomic_DNA"/>
</dbReference>
<feature type="compositionally biased region" description="Basic and acidic residues" evidence="1">
    <location>
        <begin position="135"/>
        <end position="144"/>
    </location>
</feature>
<evidence type="ECO:0000313" key="2">
    <source>
        <dbReference type="EMBL" id="KJA21882.1"/>
    </source>
</evidence>
<feature type="region of interest" description="Disordered" evidence="1">
    <location>
        <begin position="125"/>
        <end position="145"/>
    </location>
</feature>
<feature type="region of interest" description="Disordered" evidence="1">
    <location>
        <begin position="34"/>
        <end position="99"/>
    </location>
</feature>